<evidence type="ECO:0000256" key="4">
    <source>
        <dbReference type="ARBA" id="ARBA00022801"/>
    </source>
</evidence>
<evidence type="ECO:0000259" key="10">
    <source>
        <dbReference type="PROSITE" id="PS51767"/>
    </source>
</evidence>
<accession>A0A6P8XEH5</accession>
<dbReference type="RefSeq" id="XP_034109870.1">
    <property type="nucleotide sequence ID" value="XM_034253979.2"/>
</dbReference>
<dbReference type="Gene3D" id="2.40.70.10">
    <property type="entry name" value="Acid Proteases"/>
    <property type="match status" value="2"/>
</dbReference>
<dbReference type="GO" id="GO:0005764">
    <property type="term" value="C:lysosome"/>
    <property type="evidence" value="ECO:0007669"/>
    <property type="project" value="TreeGrafter"/>
</dbReference>
<protein>
    <submittedName>
        <fullName evidence="12">Lysosomal aspartic protease-like</fullName>
    </submittedName>
</protein>
<dbReference type="InterPro" id="IPR001461">
    <property type="entry name" value="Aspartic_peptidase_A1"/>
</dbReference>
<dbReference type="FunFam" id="2.40.70.10:FF:000004">
    <property type="entry name" value="Pepsin A"/>
    <property type="match status" value="1"/>
</dbReference>
<keyword evidence="11" id="KW-1185">Reference proteome</keyword>
<evidence type="ECO:0000256" key="8">
    <source>
        <dbReference type="PIRSR" id="PIRSR601461-2"/>
    </source>
</evidence>
<dbReference type="InterPro" id="IPR001969">
    <property type="entry name" value="Aspartic_peptidase_AS"/>
</dbReference>
<dbReference type="PROSITE" id="PS51767">
    <property type="entry name" value="PEPTIDASE_A1"/>
    <property type="match status" value="1"/>
</dbReference>
<feature type="active site" evidence="7">
    <location>
        <position position="104"/>
    </location>
</feature>
<feature type="domain" description="Peptidase A1" evidence="10">
    <location>
        <begin position="86"/>
        <end position="386"/>
    </location>
</feature>
<dbReference type="PANTHER" id="PTHR47966">
    <property type="entry name" value="BETA-SITE APP-CLEAVING ENZYME, ISOFORM A-RELATED"/>
    <property type="match status" value="1"/>
</dbReference>
<sequence>MRIGSVSKLVEFYKATFKYIMQKVITIVAVLLAVASAELHRVPLLKVENFVKTRGNIKAEVRAKYGLPQTSSSNHEHLSNYINMVYYGVISIGTPAKDFKVIFDTGSSNLWVPSKACWTEACKVHNEYDSRASSSYVANGTSFFLMYGSGSVFGFLSTDTVNVNGLSIANQTFAEATDDPGGNFETDKFDGILGMGYQNISEDNVVPPFYKMVSQGLVKHPVFSFYLARAGTSSNGGELIFGGSDPSLYKGNLTYVPVSKQGYWQFTMAGASVNGRSLCNNCQAVVDTGSSVIFPPYDAYILLNQILNVRNDGSVDCSSVSSMPVITFKIGTGKFTLTPSAYIIKVKNQCASAFVYLGTDLWVLGAVFIGQYYTEFDMGNNRIGFAPVA</sequence>
<dbReference type="GO" id="GO:0006508">
    <property type="term" value="P:proteolysis"/>
    <property type="evidence" value="ECO:0007669"/>
    <property type="project" value="UniProtKB-KW"/>
</dbReference>
<evidence type="ECO:0000256" key="5">
    <source>
        <dbReference type="ARBA" id="ARBA00023157"/>
    </source>
</evidence>
<evidence type="ECO:0000256" key="6">
    <source>
        <dbReference type="ARBA" id="ARBA00023180"/>
    </source>
</evidence>
<keyword evidence="5 8" id="KW-1015">Disulfide bond</keyword>
<comment type="similarity">
    <text evidence="1 9">Belongs to the peptidase A1 family.</text>
</comment>
<organism evidence="11 12">
    <name type="scientific">Drosophila albomicans</name>
    <name type="common">Fruit fly</name>
    <dbReference type="NCBI Taxonomy" id="7291"/>
    <lineage>
        <taxon>Eukaryota</taxon>
        <taxon>Metazoa</taxon>
        <taxon>Ecdysozoa</taxon>
        <taxon>Arthropoda</taxon>
        <taxon>Hexapoda</taxon>
        <taxon>Insecta</taxon>
        <taxon>Pterygota</taxon>
        <taxon>Neoptera</taxon>
        <taxon>Endopterygota</taxon>
        <taxon>Diptera</taxon>
        <taxon>Brachycera</taxon>
        <taxon>Muscomorpha</taxon>
        <taxon>Ephydroidea</taxon>
        <taxon>Drosophilidae</taxon>
        <taxon>Drosophila</taxon>
    </lineage>
</organism>
<dbReference type="PROSITE" id="PS00141">
    <property type="entry name" value="ASP_PROTEASE"/>
    <property type="match status" value="1"/>
</dbReference>
<reference evidence="12" key="1">
    <citation type="submission" date="2025-08" db="UniProtKB">
        <authorList>
            <consortium name="RefSeq"/>
        </authorList>
    </citation>
    <scope>IDENTIFICATION</scope>
    <source>
        <strain evidence="12">15112-1751.03</strain>
        <tissue evidence="12">Whole Adult</tissue>
    </source>
</reference>
<evidence type="ECO:0000256" key="9">
    <source>
        <dbReference type="RuleBase" id="RU000454"/>
    </source>
</evidence>
<proteinExistence type="inferred from homology"/>
<dbReference type="SUPFAM" id="SSF50630">
    <property type="entry name" value="Acid proteases"/>
    <property type="match status" value="1"/>
</dbReference>
<dbReference type="PRINTS" id="PR00792">
    <property type="entry name" value="PEPSIN"/>
</dbReference>
<evidence type="ECO:0000256" key="2">
    <source>
        <dbReference type="ARBA" id="ARBA00022670"/>
    </source>
</evidence>
<dbReference type="InterPro" id="IPR021109">
    <property type="entry name" value="Peptidase_aspartic_dom_sf"/>
</dbReference>
<evidence type="ECO:0000256" key="3">
    <source>
        <dbReference type="ARBA" id="ARBA00022750"/>
    </source>
</evidence>
<dbReference type="Gene3D" id="2.60.40.1960">
    <property type="match status" value="1"/>
</dbReference>
<dbReference type="Pfam" id="PF00026">
    <property type="entry name" value="Asp"/>
    <property type="match status" value="1"/>
</dbReference>
<evidence type="ECO:0000313" key="12">
    <source>
        <dbReference type="RefSeq" id="XP_034109870.1"/>
    </source>
</evidence>
<evidence type="ECO:0000313" key="11">
    <source>
        <dbReference type="Proteomes" id="UP000515160"/>
    </source>
</evidence>
<dbReference type="OrthoDB" id="771136at2759"/>
<dbReference type="PANTHER" id="PTHR47966:SF51">
    <property type="entry name" value="BETA-SITE APP-CLEAVING ENZYME, ISOFORM A-RELATED"/>
    <property type="match status" value="1"/>
</dbReference>
<name>A0A6P8XEH5_DROAB</name>
<feature type="disulfide bond" evidence="8">
    <location>
        <begin position="317"/>
        <end position="350"/>
    </location>
</feature>
<dbReference type="GO" id="GO:0004190">
    <property type="term" value="F:aspartic-type endopeptidase activity"/>
    <property type="evidence" value="ECO:0007669"/>
    <property type="project" value="UniProtKB-KW"/>
</dbReference>
<keyword evidence="2 9" id="KW-0645">Protease</keyword>
<keyword evidence="6" id="KW-0325">Glycoprotein</keyword>
<keyword evidence="4 9" id="KW-0378">Hydrolase</keyword>
<evidence type="ECO:0000256" key="1">
    <source>
        <dbReference type="ARBA" id="ARBA00007447"/>
    </source>
</evidence>
<keyword evidence="3 9" id="KW-0064">Aspartyl protease</keyword>
<feature type="active site" evidence="7">
    <location>
        <position position="287"/>
    </location>
</feature>
<gene>
    <name evidence="12" type="primary">LOC117571689</name>
</gene>
<dbReference type="FunFam" id="2.40.70.10:FF:000002">
    <property type="entry name" value="Vacuolar aspartic proteinase"/>
    <property type="match status" value="1"/>
</dbReference>
<dbReference type="AlphaFoldDB" id="A0A6P8XEH5"/>
<dbReference type="InterPro" id="IPR033121">
    <property type="entry name" value="PEPTIDASE_A1"/>
</dbReference>
<evidence type="ECO:0000256" key="7">
    <source>
        <dbReference type="PIRSR" id="PIRSR601461-1"/>
    </source>
</evidence>
<dbReference type="GeneID" id="117571689"/>
<feature type="disulfide bond" evidence="8">
    <location>
        <begin position="117"/>
        <end position="122"/>
    </location>
</feature>
<dbReference type="Proteomes" id="UP000515160">
    <property type="component" value="Chromosome X"/>
</dbReference>